<dbReference type="AlphaFoldDB" id="A0ABD3J2G8"/>
<evidence type="ECO:0000313" key="1">
    <source>
        <dbReference type="EMBL" id="KAL3721880.1"/>
    </source>
</evidence>
<keyword evidence="2" id="KW-1185">Reference proteome</keyword>
<accession>A0ABD3J2G8</accession>
<dbReference type="EMBL" id="JBJKBG010000009">
    <property type="protein sequence ID" value="KAL3721880.1"/>
    <property type="molecule type" value="Genomic_DNA"/>
</dbReference>
<proteinExistence type="predicted"/>
<protein>
    <submittedName>
        <fullName evidence="1">Uncharacterized protein</fullName>
    </submittedName>
</protein>
<comment type="caution">
    <text evidence="1">The sequence shown here is derived from an EMBL/GenBank/DDBJ whole genome shotgun (WGS) entry which is preliminary data.</text>
</comment>
<gene>
    <name evidence="1" type="ORF">ACJRO7_034255</name>
</gene>
<evidence type="ECO:0000313" key="2">
    <source>
        <dbReference type="Proteomes" id="UP001634007"/>
    </source>
</evidence>
<reference evidence="1 2" key="1">
    <citation type="submission" date="2024-11" db="EMBL/GenBank/DDBJ databases">
        <title>Chromosome-level genome assembly of Eucalyptus globulus Labill. provides insights into its genome evolution.</title>
        <authorList>
            <person name="Li X."/>
        </authorList>
    </citation>
    <scope>NUCLEOTIDE SEQUENCE [LARGE SCALE GENOMIC DNA]</scope>
    <source>
        <strain evidence="1">CL2024</strain>
        <tissue evidence="1">Fresh tender leaves</tissue>
    </source>
</reference>
<organism evidence="1 2">
    <name type="scientific">Eucalyptus globulus</name>
    <name type="common">Tasmanian blue gum</name>
    <dbReference type="NCBI Taxonomy" id="34317"/>
    <lineage>
        <taxon>Eukaryota</taxon>
        <taxon>Viridiplantae</taxon>
        <taxon>Streptophyta</taxon>
        <taxon>Embryophyta</taxon>
        <taxon>Tracheophyta</taxon>
        <taxon>Spermatophyta</taxon>
        <taxon>Magnoliopsida</taxon>
        <taxon>eudicotyledons</taxon>
        <taxon>Gunneridae</taxon>
        <taxon>Pentapetalae</taxon>
        <taxon>rosids</taxon>
        <taxon>malvids</taxon>
        <taxon>Myrtales</taxon>
        <taxon>Myrtaceae</taxon>
        <taxon>Myrtoideae</taxon>
        <taxon>Eucalypteae</taxon>
        <taxon>Eucalyptus</taxon>
    </lineage>
</organism>
<name>A0ABD3J2G8_EUCGL</name>
<dbReference type="Proteomes" id="UP001634007">
    <property type="component" value="Unassembled WGS sequence"/>
</dbReference>
<sequence>MHRTYSLKALSDCLEDLKVFGLPFLAQPPTNTSLRASFSVCRAEEATTVFANPVINVPRSSRATPATNPSDESASRYQEPSIFIFTKPFPGSSDHEHGTILFDLFWICPEVFDLMKSLLRTSALSTVEAGSGRRD</sequence>